<dbReference type="PANTHER" id="PTHR19136:SF81">
    <property type="entry name" value="MOLYBDENUM COFACTOR GUANYLYLTRANSFERASE"/>
    <property type="match status" value="1"/>
</dbReference>
<dbReference type="InterPro" id="IPR029044">
    <property type="entry name" value="Nucleotide-diphossugar_trans"/>
</dbReference>
<organism evidence="10 11">
    <name type="scientific">Ancylobacter pratisalsi</name>
    <dbReference type="NCBI Taxonomy" id="1745854"/>
    <lineage>
        <taxon>Bacteria</taxon>
        <taxon>Pseudomonadati</taxon>
        <taxon>Pseudomonadota</taxon>
        <taxon>Alphaproteobacteria</taxon>
        <taxon>Hyphomicrobiales</taxon>
        <taxon>Xanthobacteraceae</taxon>
        <taxon>Ancylobacter</taxon>
    </lineage>
</organism>
<dbReference type="EC" id="2.7.7.77" evidence="8"/>
<evidence type="ECO:0000256" key="7">
    <source>
        <dbReference type="ARBA" id="ARBA00023150"/>
    </source>
</evidence>
<comment type="subunit">
    <text evidence="8">Monomer.</text>
</comment>
<keyword evidence="11" id="KW-1185">Reference proteome</keyword>
<keyword evidence="1 8" id="KW-0963">Cytoplasm</keyword>
<feature type="binding site" evidence="8">
    <location>
        <begin position="9"/>
        <end position="11"/>
    </location>
    <ligand>
        <name>GTP</name>
        <dbReference type="ChEBI" id="CHEBI:37565"/>
    </ligand>
</feature>
<evidence type="ECO:0000259" key="9">
    <source>
        <dbReference type="Pfam" id="PF12804"/>
    </source>
</evidence>
<dbReference type="RefSeq" id="WP_163076983.1">
    <property type="nucleotide sequence ID" value="NZ_CP048630.1"/>
</dbReference>
<keyword evidence="6 8" id="KW-0342">GTP-binding</keyword>
<evidence type="ECO:0000313" key="11">
    <source>
        <dbReference type="Proteomes" id="UP000464751"/>
    </source>
</evidence>
<dbReference type="EMBL" id="CP048630">
    <property type="protein sequence ID" value="QIB35844.1"/>
    <property type="molecule type" value="Genomic_DNA"/>
</dbReference>
<evidence type="ECO:0000256" key="6">
    <source>
        <dbReference type="ARBA" id="ARBA00023134"/>
    </source>
</evidence>
<keyword evidence="7 8" id="KW-0501">Molybdenum cofactor biosynthesis</keyword>
<evidence type="ECO:0000256" key="4">
    <source>
        <dbReference type="ARBA" id="ARBA00022741"/>
    </source>
</evidence>
<dbReference type="GO" id="GO:0046872">
    <property type="term" value="F:metal ion binding"/>
    <property type="evidence" value="ECO:0007669"/>
    <property type="project" value="UniProtKB-KW"/>
</dbReference>
<feature type="binding site" evidence="8">
    <location>
        <position position="72"/>
    </location>
    <ligand>
        <name>GTP</name>
        <dbReference type="ChEBI" id="CHEBI:37565"/>
    </ligand>
</feature>
<dbReference type="Gene3D" id="3.90.550.10">
    <property type="entry name" value="Spore Coat Polysaccharide Biosynthesis Protein SpsA, Chain A"/>
    <property type="match status" value="1"/>
</dbReference>
<reference evidence="10 11" key="1">
    <citation type="submission" date="2020-02" db="EMBL/GenBank/DDBJ databases">
        <authorList>
            <person name="Li G."/>
        </authorList>
    </citation>
    <scope>NUCLEOTIDE SEQUENCE [LARGE SCALE GENOMIC DNA]</scope>
    <source>
        <strain evidence="10 11">DSM 102029</strain>
    </source>
</reference>
<comment type="catalytic activity">
    <reaction evidence="8">
        <text>Mo-molybdopterin + GTP + H(+) = Mo-molybdopterin guanine dinucleotide + diphosphate</text>
        <dbReference type="Rhea" id="RHEA:34243"/>
        <dbReference type="ChEBI" id="CHEBI:15378"/>
        <dbReference type="ChEBI" id="CHEBI:33019"/>
        <dbReference type="ChEBI" id="CHEBI:37565"/>
        <dbReference type="ChEBI" id="CHEBI:71302"/>
        <dbReference type="ChEBI" id="CHEBI:71310"/>
        <dbReference type="EC" id="2.7.7.77"/>
    </reaction>
</comment>
<evidence type="ECO:0000256" key="2">
    <source>
        <dbReference type="ARBA" id="ARBA00022679"/>
    </source>
</evidence>
<dbReference type="NCBIfam" id="TIGR02665">
    <property type="entry name" value="molyb_mobA"/>
    <property type="match status" value="1"/>
</dbReference>
<accession>A0A6P1YW91</accession>
<dbReference type="InterPro" id="IPR013482">
    <property type="entry name" value="Molybde_CF_guanTrfase"/>
</dbReference>
<comment type="domain">
    <text evidence="8">The N-terminal domain determines nucleotide recognition and specific binding, while the C-terminal domain determines the specific binding to the target protein.</text>
</comment>
<evidence type="ECO:0000256" key="5">
    <source>
        <dbReference type="ARBA" id="ARBA00022842"/>
    </source>
</evidence>
<dbReference type="KEGG" id="apra:G3A50_20615"/>
<evidence type="ECO:0000256" key="3">
    <source>
        <dbReference type="ARBA" id="ARBA00022723"/>
    </source>
</evidence>
<proteinExistence type="inferred from homology"/>
<name>A0A6P1YW91_9HYPH</name>
<dbReference type="SUPFAM" id="SSF53448">
    <property type="entry name" value="Nucleotide-diphospho-sugar transferases"/>
    <property type="match status" value="1"/>
</dbReference>
<keyword evidence="2 8" id="KW-0808">Transferase</keyword>
<comment type="subcellular location">
    <subcellularLocation>
        <location evidence="8">Cytoplasm</location>
    </subcellularLocation>
</comment>
<feature type="binding site" evidence="8">
    <location>
        <position position="107"/>
    </location>
    <ligand>
        <name>GTP</name>
        <dbReference type="ChEBI" id="CHEBI:37565"/>
    </ligand>
</feature>
<dbReference type="Pfam" id="PF12804">
    <property type="entry name" value="NTP_transf_3"/>
    <property type="match status" value="1"/>
</dbReference>
<keyword evidence="4 8" id="KW-0547">Nucleotide-binding</keyword>
<dbReference type="HAMAP" id="MF_00316">
    <property type="entry name" value="MobA"/>
    <property type="match status" value="1"/>
</dbReference>
<dbReference type="CDD" id="cd02503">
    <property type="entry name" value="MobA"/>
    <property type="match status" value="1"/>
</dbReference>
<keyword evidence="3 8" id="KW-0479">Metal-binding</keyword>
<dbReference type="InterPro" id="IPR025877">
    <property type="entry name" value="MobA-like_NTP_Trfase"/>
</dbReference>
<sequence length="208" mass="21756">MSTPAGLILAGGLSRRMGGGDKALKPLAGSSVLARVVRRLAPQVAPLLLNANGPAERFWPDIGTDALPVVPDTVADHPGPLAGILAGLDHLAARLPGATHLLTVPTDCPFLPHDLAARLMAAAQLTGAACAVSGGRVHGVVGVWSVASRANLRRLLVVDGMRRVDGWIGQARAERVEWPALPYDPFFNVNTPEDLAEAERLLALYPTA</sequence>
<dbReference type="GO" id="GO:1902758">
    <property type="term" value="P:bis(molybdopterin guanine dinucleotide)molybdenum biosynthetic process"/>
    <property type="evidence" value="ECO:0007669"/>
    <property type="project" value="TreeGrafter"/>
</dbReference>
<feature type="binding site" evidence="8">
    <location>
        <position position="107"/>
    </location>
    <ligand>
        <name>Mg(2+)</name>
        <dbReference type="ChEBI" id="CHEBI:18420"/>
    </ligand>
</feature>
<comment type="similarity">
    <text evidence="8">Belongs to the MobA family.</text>
</comment>
<dbReference type="GO" id="GO:0005737">
    <property type="term" value="C:cytoplasm"/>
    <property type="evidence" value="ECO:0007669"/>
    <property type="project" value="UniProtKB-SubCell"/>
</dbReference>
<dbReference type="PANTHER" id="PTHR19136">
    <property type="entry name" value="MOLYBDENUM COFACTOR GUANYLYLTRANSFERASE"/>
    <property type="match status" value="1"/>
</dbReference>
<dbReference type="AlphaFoldDB" id="A0A6P1YW91"/>
<comment type="cofactor">
    <cofactor evidence="8">
        <name>Mg(2+)</name>
        <dbReference type="ChEBI" id="CHEBI:18420"/>
    </cofactor>
</comment>
<keyword evidence="10" id="KW-0548">Nucleotidyltransferase</keyword>
<feature type="domain" description="MobA-like NTP transferase" evidence="9">
    <location>
        <begin position="6"/>
        <end position="164"/>
    </location>
</feature>
<protein>
    <recommendedName>
        <fullName evidence="8">Molybdenum cofactor guanylyltransferase</fullName>
        <shortName evidence="8">MoCo guanylyltransferase</shortName>
        <ecNumber evidence="8">2.7.7.77</ecNumber>
    </recommendedName>
    <alternativeName>
        <fullName evidence="8">GTP:molybdopterin guanylyltransferase</fullName>
    </alternativeName>
    <alternativeName>
        <fullName evidence="8">Mo-MPT guanylyltransferase</fullName>
    </alternativeName>
    <alternativeName>
        <fullName evidence="8">Molybdopterin guanylyltransferase</fullName>
    </alternativeName>
    <alternativeName>
        <fullName evidence="8">Molybdopterin-guanine dinucleotide synthase</fullName>
        <shortName evidence="8">MGD synthase</shortName>
    </alternativeName>
</protein>
<gene>
    <name evidence="8 10" type="primary">mobA</name>
    <name evidence="10" type="ORF">G3A50_20615</name>
</gene>
<evidence type="ECO:0000256" key="8">
    <source>
        <dbReference type="HAMAP-Rule" id="MF_00316"/>
    </source>
</evidence>
<evidence type="ECO:0000256" key="1">
    <source>
        <dbReference type="ARBA" id="ARBA00022490"/>
    </source>
</evidence>
<evidence type="ECO:0000313" key="10">
    <source>
        <dbReference type="EMBL" id="QIB35844.1"/>
    </source>
</evidence>
<dbReference type="Proteomes" id="UP000464751">
    <property type="component" value="Chromosome"/>
</dbReference>
<dbReference type="GO" id="GO:0061603">
    <property type="term" value="F:molybdenum cofactor guanylyltransferase activity"/>
    <property type="evidence" value="ECO:0007669"/>
    <property type="project" value="UniProtKB-EC"/>
</dbReference>
<feature type="binding site" evidence="8">
    <location>
        <position position="22"/>
    </location>
    <ligand>
        <name>GTP</name>
        <dbReference type="ChEBI" id="CHEBI:37565"/>
    </ligand>
</feature>
<feature type="binding site" evidence="8">
    <location>
        <position position="50"/>
    </location>
    <ligand>
        <name>GTP</name>
        <dbReference type="ChEBI" id="CHEBI:37565"/>
    </ligand>
</feature>
<dbReference type="GO" id="GO:0005525">
    <property type="term" value="F:GTP binding"/>
    <property type="evidence" value="ECO:0007669"/>
    <property type="project" value="UniProtKB-UniRule"/>
</dbReference>
<keyword evidence="5 8" id="KW-0460">Magnesium</keyword>
<comment type="function">
    <text evidence="8">Transfers a GMP moiety from GTP to Mo-molybdopterin (Mo-MPT) cofactor (Moco or molybdenum cofactor) to form Mo-molybdopterin guanine dinucleotide (Mo-MGD) cofactor.</text>
</comment>